<feature type="compositionally biased region" description="Gly residues" evidence="1">
    <location>
        <begin position="257"/>
        <end position="283"/>
    </location>
</feature>
<keyword evidence="4" id="KW-1185">Reference proteome</keyword>
<evidence type="ECO:0000256" key="1">
    <source>
        <dbReference type="SAM" id="MobiDB-lite"/>
    </source>
</evidence>
<organism evidence="3 4">
    <name type="scientific">Frondihabitans australicus</name>
    <dbReference type="NCBI Taxonomy" id="386892"/>
    <lineage>
        <taxon>Bacteria</taxon>
        <taxon>Bacillati</taxon>
        <taxon>Actinomycetota</taxon>
        <taxon>Actinomycetes</taxon>
        <taxon>Micrococcales</taxon>
        <taxon>Microbacteriaceae</taxon>
        <taxon>Frondihabitans</taxon>
    </lineage>
</organism>
<gene>
    <name evidence="3" type="ORF">C8E83_0933</name>
</gene>
<dbReference type="Proteomes" id="UP000280008">
    <property type="component" value="Unassembled WGS sequence"/>
</dbReference>
<proteinExistence type="predicted"/>
<keyword evidence="2" id="KW-0472">Membrane</keyword>
<dbReference type="AlphaFoldDB" id="A0A495IFK2"/>
<evidence type="ECO:0000313" key="3">
    <source>
        <dbReference type="EMBL" id="RKR73836.1"/>
    </source>
</evidence>
<sequence>MTATLPEVAPPPRPEHIPDLDEARAQDPALVAHQRAWRRRVLLASAPVIVVVLLVALKLLSLPALALTSQATYAGRAYDTSVGAADGLSIANLFEPWVQHFDRGAGLARIGLLTDARTELESSLALVPKSDTGAACMVRTDLLLVVEEQGDSAVRDQQYDQAEAYYKHALSLYDGATQGCFRDPDTNATPKTKKPPQDARNRLLQKQKQAQQQQQGQNGQGQGQGSQGQQNGQGQGSQGQGSQGGGSGSGQNPQGQSGQGQGQGGQSQGQGSGSGGSGSGGSSGNDPLQQLQQQDGQAQQQQQQDQNRQRQFDQQQSGTSKPW</sequence>
<keyword evidence="2" id="KW-0812">Transmembrane</keyword>
<accession>A0A495IFK2</accession>
<feature type="transmembrane region" description="Helical" evidence="2">
    <location>
        <begin position="41"/>
        <end position="60"/>
    </location>
</feature>
<feature type="compositionally biased region" description="Low complexity" evidence="1">
    <location>
        <begin position="289"/>
        <end position="306"/>
    </location>
</feature>
<keyword evidence="2" id="KW-1133">Transmembrane helix</keyword>
<evidence type="ECO:0000313" key="4">
    <source>
        <dbReference type="Proteomes" id="UP000280008"/>
    </source>
</evidence>
<dbReference type="RefSeq" id="WP_211331663.1">
    <property type="nucleotide sequence ID" value="NZ_RBKS01000001.1"/>
</dbReference>
<evidence type="ECO:0000256" key="2">
    <source>
        <dbReference type="SAM" id="Phobius"/>
    </source>
</evidence>
<comment type="caution">
    <text evidence="3">The sequence shown here is derived from an EMBL/GenBank/DDBJ whole genome shotgun (WGS) entry which is preliminary data.</text>
</comment>
<protein>
    <submittedName>
        <fullName evidence="3">Uncharacterized protein</fullName>
    </submittedName>
</protein>
<feature type="compositionally biased region" description="Gly residues" evidence="1">
    <location>
        <begin position="218"/>
        <end position="249"/>
    </location>
</feature>
<feature type="region of interest" description="Disordered" evidence="1">
    <location>
        <begin position="181"/>
        <end position="323"/>
    </location>
</feature>
<dbReference type="EMBL" id="RBKS01000001">
    <property type="protein sequence ID" value="RKR73836.1"/>
    <property type="molecule type" value="Genomic_DNA"/>
</dbReference>
<reference evidence="3 4" key="1">
    <citation type="submission" date="2018-10" db="EMBL/GenBank/DDBJ databases">
        <title>Sequencing the genomes of 1000 actinobacteria strains.</title>
        <authorList>
            <person name="Klenk H.-P."/>
        </authorList>
    </citation>
    <scope>NUCLEOTIDE SEQUENCE [LARGE SCALE GENOMIC DNA]</scope>
    <source>
        <strain evidence="3 4">DSM 17894</strain>
    </source>
</reference>
<name>A0A495IFK2_9MICO</name>